<dbReference type="GO" id="GO:0005737">
    <property type="term" value="C:cytoplasm"/>
    <property type="evidence" value="ECO:0007669"/>
    <property type="project" value="UniProtKB-ARBA"/>
</dbReference>
<evidence type="ECO:0000256" key="6">
    <source>
        <dbReference type="SAM" id="MobiDB-lite"/>
    </source>
</evidence>
<dbReference type="GO" id="GO:0003735">
    <property type="term" value="F:structural constituent of ribosome"/>
    <property type="evidence" value="ECO:0007669"/>
    <property type="project" value="InterPro"/>
</dbReference>
<evidence type="ECO:0000256" key="4">
    <source>
        <dbReference type="HAMAP-Rule" id="MF_01363"/>
    </source>
</evidence>
<evidence type="ECO:0000313" key="8">
    <source>
        <dbReference type="Proteomes" id="UP000614410"/>
    </source>
</evidence>
<dbReference type="GO" id="GO:0006412">
    <property type="term" value="P:translation"/>
    <property type="evidence" value="ECO:0007669"/>
    <property type="project" value="UniProtKB-UniRule"/>
</dbReference>
<dbReference type="HAMAP" id="MF_01363">
    <property type="entry name" value="Ribosomal_bL21"/>
    <property type="match status" value="1"/>
</dbReference>
<proteinExistence type="inferred from homology"/>
<evidence type="ECO:0000256" key="5">
    <source>
        <dbReference type="RuleBase" id="RU000562"/>
    </source>
</evidence>
<dbReference type="Proteomes" id="UP000614410">
    <property type="component" value="Unassembled WGS sequence"/>
</dbReference>
<sequence>MYAILSHGGRQYRVSAGDRLLVDRLAAEVGSVVALEPVLLTGGDGETGLGRDVDGVRVAATVIAHRRGEKLRIFKYKAKKRYRRAAGYRSDLTELRVHSILAKGAAIPAAGQAAAGDSADTVAATSIATRRASAKAPVAEGESDEANDADAGQNAGETEATAQAAQPAAKGARIKAAPTPAANAKGAGDAAEQKETGDGA</sequence>
<evidence type="ECO:0000256" key="1">
    <source>
        <dbReference type="ARBA" id="ARBA00008563"/>
    </source>
</evidence>
<keyword evidence="4 5" id="KW-0694">RNA-binding</keyword>
<dbReference type="InterPro" id="IPR001787">
    <property type="entry name" value="Ribosomal_bL21"/>
</dbReference>
<comment type="similarity">
    <text evidence="1 4 5">Belongs to the bacterial ribosomal protein bL21 family.</text>
</comment>
<dbReference type="GO" id="GO:1990904">
    <property type="term" value="C:ribonucleoprotein complex"/>
    <property type="evidence" value="ECO:0007669"/>
    <property type="project" value="UniProtKB-KW"/>
</dbReference>
<feature type="compositionally biased region" description="Basic and acidic residues" evidence="6">
    <location>
        <begin position="191"/>
        <end position="200"/>
    </location>
</feature>
<dbReference type="GO" id="GO:0019843">
    <property type="term" value="F:rRNA binding"/>
    <property type="evidence" value="ECO:0007669"/>
    <property type="project" value="UniProtKB-UniRule"/>
</dbReference>
<keyword evidence="2 4" id="KW-0689">Ribosomal protein</keyword>
<keyword evidence="3 4" id="KW-0687">Ribonucleoprotein</keyword>
<evidence type="ECO:0000256" key="3">
    <source>
        <dbReference type="ARBA" id="ARBA00023274"/>
    </source>
</evidence>
<gene>
    <name evidence="4 7" type="primary">rplU</name>
    <name evidence="7" type="ORF">JF887_08650</name>
</gene>
<organism evidence="7 8">
    <name type="scientific">Candidatus Amunia macphersoniae</name>
    <dbReference type="NCBI Taxonomy" id="3127014"/>
    <lineage>
        <taxon>Bacteria</taxon>
        <taxon>Bacillati</taxon>
        <taxon>Candidatus Dormiibacterota</taxon>
        <taxon>Candidatus Dormibacteria</taxon>
        <taxon>Candidatus Aeolococcales</taxon>
        <taxon>Candidatus Aeolococcaceae</taxon>
        <taxon>Candidatus Amunia</taxon>
    </lineage>
</organism>
<name>A0A934KQU1_9BACT</name>
<dbReference type="Pfam" id="PF00829">
    <property type="entry name" value="Ribosomal_L21p"/>
    <property type="match status" value="1"/>
</dbReference>
<comment type="caution">
    <text evidence="7">The sequence shown here is derived from an EMBL/GenBank/DDBJ whole genome shotgun (WGS) entry which is preliminary data.</text>
</comment>
<dbReference type="AlphaFoldDB" id="A0A934KQU1"/>
<accession>A0A934KQU1</accession>
<dbReference type="NCBIfam" id="TIGR00061">
    <property type="entry name" value="L21"/>
    <property type="match status" value="1"/>
</dbReference>
<protein>
    <recommendedName>
        <fullName evidence="4">Large ribosomal subunit protein bL21</fullName>
    </recommendedName>
</protein>
<dbReference type="GO" id="GO:0005840">
    <property type="term" value="C:ribosome"/>
    <property type="evidence" value="ECO:0007669"/>
    <property type="project" value="UniProtKB-KW"/>
</dbReference>
<evidence type="ECO:0000313" key="7">
    <source>
        <dbReference type="EMBL" id="MBJ7609482.1"/>
    </source>
</evidence>
<feature type="compositionally biased region" description="Low complexity" evidence="6">
    <location>
        <begin position="155"/>
        <end position="190"/>
    </location>
</feature>
<dbReference type="SUPFAM" id="SSF141091">
    <property type="entry name" value="L21p-like"/>
    <property type="match status" value="1"/>
</dbReference>
<comment type="function">
    <text evidence="4 5">This protein binds to 23S rRNA in the presence of protein L20.</text>
</comment>
<reference evidence="7 8" key="1">
    <citation type="submission" date="2020-10" db="EMBL/GenBank/DDBJ databases">
        <title>Ca. Dormibacterota MAGs.</title>
        <authorList>
            <person name="Montgomery K."/>
        </authorList>
    </citation>
    <scope>NUCLEOTIDE SEQUENCE [LARGE SCALE GENOMIC DNA]</scope>
    <source>
        <strain evidence="7">Mitchell_Peninsula_5</strain>
    </source>
</reference>
<evidence type="ECO:0000256" key="2">
    <source>
        <dbReference type="ARBA" id="ARBA00022980"/>
    </source>
</evidence>
<dbReference type="PANTHER" id="PTHR21349">
    <property type="entry name" value="50S RIBOSOMAL PROTEIN L21"/>
    <property type="match status" value="1"/>
</dbReference>
<dbReference type="EMBL" id="JAEKNN010000046">
    <property type="protein sequence ID" value="MBJ7609482.1"/>
    <property type="molecule type" value="Genomic_DNA"/>
</dbReference>
<dbReference type="InterPro" id="IPR028909">
    <property type="entry name" value="bL21-like"/>
</dbReference>
<comment type="subunit">
    <text evidence="4">Part of the 50S ribosomal subunit. Contacts protein L20.</text>
</comment>
<keyword evidence="4 5" id="KW-0699">rRNA-binding</keyword>
<dbReference type="PANTHER" id="PTHR21349:SF0">
    <property type="entry name" value="LARGE RIBOSOMAL SUBUNIT PROTEIN BL21M"/>
    <property type="match status" value="1"/>
</dbReference>
<feature type="region of interest" description="Disordered" evidence="6">
    <location>
        <begin position="131"/>
        <end position="200"/>
    </location>
</feature>
<dbReference type="InterPro" id="IPR036164">
    <property type="entry name" value="bL21-like_sf"/>
</dbReference>